<dbReference type="AlphaFoldDB" id="F4KQK0"/>
<sequence length="515" mass="60111">MKDLIDLVQIVTRPKLRSIELIGDGHNGKSKLSIFYDKIVDGQFHDDDAAAQALYHANKQSPMYKKLKKNLKDRLINALFLIDVKQASYTDRQKAYYECYKDWAAAKILFGKNAYGVALNIATKLLKITRKYEFTELTVDICHSLRLYHGTIDGDYNKYELYNQELKENETIWILENRAEEYYIDLSIGTIHSKASKADFQTKAKGYYAALEEALQTYNTYHLHLYGRLIESYIHSSVNDQPRILDVCNRAIAFFNEKEYVAAVPLQVFNYQKAVCQAQLHQFPEAIQTLDQCIQYVSKGHFNWYKAQELILIVHLHQGEYDQGSILLQSVLSSENYKNLPDHIKESWRIADAYLSALKKMNKLKSTTNGIPTPDKFKLSKFLNEMPLYSKDKQGLNLHILILEMLFYLIDKDHGKLQARAEAIDKYRIRYLRNEGLKRSNYLFKLFLAIPKAQFDKTEILQRTQADFQLLCATPIALSKQTLEVEILPYETLWSFVLELMDLWQRERLRSKSRK</sequence>
<organism evidence="1 2">
    <name type="scientific">Haliscomenobacter hydrossis (strain ATCC 27775 / DSM 1100 / LMG 10767 / O)</name>
    <dbReference type="NCBI Taxonomy" id="760192"/>
    <lineage>
        <taxon>Bacteria</taxon>
        <taxon>Pseudomonadati</taxon>
        <taxon>Bacteroidota</taxon>
        <taxon>Saprospiria</taxon>
        <taxon>Saprospirales</taxon>
        <taxon>Haliscomenobacteraceae</taxon>
        <taxon>Haliscomenobacter</taxon>
    </lineage>
</organism>
<dbReference type="STRING" id="760192.Halhy_2104"/>
<reference key="2">
    <citation type="submission" date="2011-04" db="EMBL/GenBank/DDBJ databases">
        <title>Complete sequence of chromosome of Haliscomenobacter hydrossis DSM 1100.</title>
        <authorList>
            <consortium name="US DOE Joint Genome Institute (JGI-PGF)"/>
            <person name="Lucas S."/>
            <person name="Han J."/>
            <person name="Lapidus A."/>
            <person name="Bruce D."/>
            <person name="Goodwin L."/>
            <person name="Pitluck S."/>
            <person name="Peters L."/>
            <person name="Kyrpides N."/>
            <person name="Mavromatis K."/>
            <person name="Ivanova N."/>
            <person name="Ovchinnikova G."/>
            <person name="Pagani I."/>
            <person name="Daligault H."/>
            <person name="Detter J.C."/>
            <person name="Han C."/>
            <person name="Land M."/>
            <person name="Hauser L."/>
            <person name="Markowitz V."/>
            <person name="Cheng J.-F."/>
            <person name="Hugenholtz P."/>
            <person name="Woyke T."/>
            <person name="Wu D."/>
            <person name="Verbarg S."/>
            <person name="Frueling A."/>
            <person name="Brambilla E."/>
            <person name="Klenk H.-P."/>
            <person name="Eisen J.A."/>
        </authorList>
    </citation>
    <scope>NUCLEOTIDE SEQUENCE</scope>
    <source>
        <strain>DSM 1100</strain>
    </source>
</reference>
<dbReference type="RefSeq" id="WP_013764542.1">
    <property type="nucleotide sequence ID" value="NC_015510.1"/>
</dbReference>
<dbReference type="KEGG" id="hhy:Halhy_2104"/>
<dbReference type="eggNOG" id="COG0457">
    <property type="taxonomic scope" value="Bacteria"/>
</dbReference>
<dbReference type="EMBL" id="CP002691">
    <property type="protein sequence ID" value="AEE49989.1"/>
    <property type="molecule type" value="Genomic_DNA"/>
</dbReference>
<evidence type="ECO:0000313" key="2">
    <source>
        <dbReference type="Proteomes" id="UP000008461"/>
    </source>
</evidence>
<gene>
    <name evidence="1" type="ordered locus">Halhy_2104</name>
</gene>
<name>F4KQK0_HALH1</name>
<evidence type="ECO:0000313" key="1">
    <source>
        <dbReference type="EMBL" id="AEE49989.1"/>
    </source>
</evidence>
<proteinExistence type="predicted"/>
<protein>
    <submittedName>
        <fullName evidence="1">Uncharacterized protein</fullName>
    </submittedName>
</protein>
<dbReference type="HOGENOM" id="CLU_539427_0_0_10"/>
<dbReference type="OrthoDB" id="1490648at2"/>
<accession>F4KQK0</accession>
<reference evidence="1 2" key="1">
    <citation type="journal article" date="2011" name="Stand. Genomic Sci.">
        <title>Complete genome sequence of Haliscomenobacter hydrossis type strain (O).</title>
        <authorList>
            <consortium name="US DOE Joint Genome Institute (JGI-PGF)"/>
            <person name="Daligault H."/>
            <person name="Lapidus A."/>
            <person name="Zeytun A."/>
            <person name="Nolan M."/>
            <person name="Lucas S."/>
            <person name="Del Rio T.G."/>
            <person name="Tice H."/>
            <person name="Cheng J.F."/>
            <person name="Tapia R."/>
            <person name="Han C."/>
            <person name="Goodwin L."/>
            <person name="Pitluck S."/>
            <person name="Liolios K."/>
            <person name="Pagani I."/>
            <person name="Ivanova N."/>
            <person name="Huntemann M."/>
            <person name="Mavromatis K."/>
            <person name="Mikhailova N."/>
            <person name="Pati A."/>
            <person name="Chen A."/>
            <person name="Palaniappan K."/>
            <person name="Land M."/>
            <person name="Hauser L."/>
            <person name="Brambilla E.M."/>
            <person name="Rohde M."/>
            <person name="Verbarg S."/>
            <person name="Goker M."/>
            <person name="Bristow J."/>
            <person name="Eisen J.A."/>
            <person name="Markowitz V."/>
            <person name="Hugenholtz P."/>
            <person name="Kyrpides N.C."/>
            <person name="Klenk H.P."/>
            <person name="Woyke T."/>
        </authorList>
    </citation>
    <scope>NUCLEOTIDE SEQUENCE [LARGE SCALE GENOMIC DNA]</scope>
    <source>
        <strain evidence="2">ATCC 27775 / DSM 1100 / LMG 10767 / O</strain>
    </source>
</reference>
<keyword evidence="2" id="KW-1185">Reference proteome</keyword>
<dbReference type="Proteomes" id="UP000008461">
    <property type="component" value="Chromosome"/>
</dbReference>